<feature type="transmembrane region" description="Helical" evidence="11">
    <location>
        <begin position="6"/>
        <end position="24"/>
    </location>
</feature>
<protein>
    <submittedName>
        <fullName evidence="12">Pheromone A receptor-domain-containing protein</fullName>
    </submittedName>
</protein>
<name>A0AAD6TZL9_9AGAR</name>
<comment type="similarity">
    <text evidence="2">Belongs to the G-protein coupled receptor 4 family.</text>
</comment>
<keyword evidence="7 11" id="KW-0472">Membrane</keyword>
<dbReference type="AlphaFoldDB" id="A0AAD6TZL9"/>
<keyword evidence="6" id="KW-0297">G-protein coupled receptor</keyword>
<evidence type="ECO:0000256" key="9">
    <source>
        <dbReference type="ARBA" id="ARBA00023224"/>
    </source>
</evidence>
<dbReference type="PRINTS" id="PR00901">
    <property type="entry name" value="PHEROMONEBAR"/>
</dbReference>
<feature type="transmembrane region" description="Helical" evidence="11">
    <location>
        <begin position="276"/>
        <end position="296"/>
    </location>
</feature>
<feature type="compositionally biased region" description="Basic and acidic residues" evidence="10">
    <location>
        <begin position="481"/>
        <end position="493"/>
    </location>
</feature>
<evidence type="ECO:0000256" key="3">
    <source>
        <dbReference type="ARBA" id="ARBA00022507"/>
    </source>
</evidence>
<dbReference type="GO" id="GO:0005886">
    <property type="term" value="C:plasma membrane"/>
    <property type="evidence" value="ECO:0007669"/>
    <property type="project" value="TreeGrafter"/>
</dbReference>
<keyword evidence="9" id="KW-0807">Transducer</keyword>
<dbReference type="PANTHER" id="PTHR28097:SF1">
    <property type="entry name" value="PHEROMONE A FACTOR RECEPTOR"/>
    <property type="match status" value="1"/>
</dbReference>
<organism evidence="12 13">
    <name type="scientific">Mycena belliarum</name>
    <dbReference type="NCBI Taxonomy" id="1033014"/>
    <lineage>
        <taxon>Eukaryota</taxon>
        <taxon>Fungi</taxon>
        <taxon>Dikarya</taxon>
        <taxon>Basidiomycota</taxon>
        <taxon>Agaricomycotina</taxon>
        <taxon>Agaricomycetes</taxon>
        <taxon>Agaricomycetidae</taxon>
        <taxon>Agaricales</taxon>
        <taxon>Marasmiineae</taxon>
        <taxon>Mycenaceae</taxon>
        <taxon>Mycena</taxon>
    </lineage>
</organism>
<evidence type="ECO:0000256" key="10">
    <source>
        <dbReference type="SAM" id="MobiDB-lite"/>
    </source>
</evidence>
<feature type="transmembrane region" description="Helical" evidence="11">
    <location>
        <begin position="212"/>
        <end position="235"/>
    </location>
</feature>
<feature type="transmembrane region" description="Helical" evidence="11">
    <location>
        <begin position="70"/>
        <end position="90"/>
    </location>
</feature>
<dbReference type="InterPro" id="IPR000481">
    <property type="entry name" value="GPCR_Pheromne_B_alpha_rcpt"/>
</dbReference>
<keyword evidence="4 11" id="KW-0812">Transmembrane</keyword>
<feature type="transmembrane region" description="Helical" evidence="11">
    <location>
        <begin position="31"/>
        <end position="50"/>
    </location>
</feature>
<evidence type="ECO:0000256" key="8">
    <source>
        <dbReference type="ARBA" id="ARBA00023170"/>
    </source>
</evidence>
<dbReference type="GO" id="GO:0004934">
    <property type="term" value="F:mating-type alpha-factor pheromone receptor activity"/>
    <property type="evidence" value="ECO:0007669"/>
    <property type="project" value="InterPro"/>
</dbReference>
<evidence type="ECO:0000313" key="12">
    <source>
        <dbReference type="EMBL" id="KAJ7085147.1"/>
    </source>
</evidence>
<dbReference type="GO" id="GO:0000750">
    <property type="term" value="P:pheromone-dependent signal transduction involved in conjugation with cellular fusion"/>
    <property type="evidence" value="ECO:0007669"/>
    <property type="project" value="TreeGrafter"/>
</dbReference>
<comment type="subcellular location">
    <subcellularLocation>
        <location evidence="1">Membrane</location>
        <topology evidence="1">Multi-pass membrane protein</topology>
    </subcellularLocation>
</comment>
<comment type="caution">
    <text evidence="12">The sequence shown here is derived from an EMBL/GenBank/DDBJ whole genome shotgun (WGS) entry which is preliminary data.</text>
</comment>
<evidence type="ECO:0000256" key="5">
    <source>
        <dbReference type="ARBA" id="ARBA00022989"/>
    </source>
</evidence>
<keyword evidence="3" id="KW-0589">Pheromone response</keyword>
<proteinExistence type="inferred from homology"/>
<evidence type="ECO:0000256" key="2">
    <source>
        <dbReference type="ARBA" id="ARBA00011085"/>
    </source>
</evidence>
<dbReference type="PRINTS" id="PR00899">
    <property type="entry name" value="GPCRSTE3"/>
</dbReference>
<evidence type="ECO:0000256" key="7">
    <source>
        <dbReference type="ARBA" id="ARBA00023136"/>
    </source>
</evidence>
<evidence type="ECO:0000256" key="1">
    <source>
        <dbReference type="ARBA" id="ARBA00004141"/>
    </source>
</evidence>
<feature type="region of interest" description="Disordered" evidence="10">
    <location>
        <begin position="481"/>
        <end position="525"/>
    </location>
</feature>
<dbReference type="PANTHER" id="PTHR28097">
    <property type="entry name" value="PHEROMONE A FACTOR RECEPTOR"/>
    <property type="match status" value="1"/>
</dbReference>
<evidence type="ECO:0000256" key="6">
    <source>
        <dbReference type="ARBA" id="ARBA00023040"/>
    </source>
</evidence>
<feature type="transmembrane region" description="Helical" evidence="11">
    <location>
        <begin position="111"/>
        <end position="133"/>
    </location>
</feature>
<keyword evidence="5 11" id="KW-1133">Transmembrane helix</keyword>
<dbReference type="InterPro" id="IPR001499">
    <property type="entry name" value="GPCR_STE3"/>
</dbReference>
<dbReference type="CDD" id="cd14966">
    <property type="entry name" value="7tmD_STE3"/>
    <property type="match status" value="1"/>
</dbReference>
<dbReference type="Proteomes" id="UP001222325">
    <property type="component" value="Unassembled WGS sequence"/>
</dbReference>
<sequence length="525" mass="55936">MNDSLYPLFSIFAFLGFLLVLVPLPGHLQAWNAGTCFFMMWAALACLNQFVNSVVWADDMLNRAPGWCDLSIRITMAASVGIPAASLCISRRLFHITRAEAGSVSRTDKRRAVLVDTLICVLLPLIYLALQYISQTHRFTLYEQLGCVPALANSIPTYFLSLIWPPLLAGVAAIYAALALRAFLRRRAALTQCLTSDSSPAPGLTPSRYLRLLALVIVVVLLTLPLGLLVIATGLKAAPLVPWHGLAAVHAKVDTVAQVPAAVWRGTRLVAAMLEFARWAVPVCALVFASLFVGAAEARTPYAAAWRALVSRFGRIGAPRAENASPAPQMRERAGSRRAVYPATSSAGSFSPTSTSASASTAPRSQVKRAESVASSFVCASRTSSFVPPTCPEEKENALGLVLDPETPVTATSACTTAEESPYALPLYLGWAARPYAASESPSSAGSGSGYGDSVSAYTFGGARAGSTRSRDSGAYAYSYSHEEEYESAREGDAWSPASDARELQPDELVPAPSPERAGRVRALV</sequence>
<reference evidence="12" key="1">
    <citation type="submission" date="2023-03" db="EMBL/GenBank/DDBJ databases">
        <title>Massive genome expansion in bonnet fungi (Mycena s.s.) driven by repeated elements and novel gene families across ecological guilds.</title>
        <authorList>
            <consortium name="Lawrence Berkeley National Laboratory"/>
            <person name="Harder C.B."/>
            <person name="Miyauchi S."/>
            <person name="Viragh M."/>
            <person name="Kuo A."/>
            <person name="Thoen E."/>
            <person name="Andreopoulos B."/>
            <person name="Lu D."/>
            <person name="Skrede I."/>
            <person name="Drula E."/>
            <person name="Henrissat B."/>
            <person name="Morin E."/>
            <person name="Kohler A."/>
            <person name="Barry K."/>
            <person name="LaButti K."/>
            <person name="Morin E."/>
            <person name="Salamov A."/>
            <person name="Lipzen A."/>
            <person name="Mereny Z."/>
            <person name="Hegedus B."/>
            <person name="Baldrian P."/>
            <person name="Stursova M."/>
            <person name="Weitz H."/>
            <person name="Taylor A."/>
            <person name="Grigoriev I.V."/>
            <person name="Nagy L.G."/>
            <person name="Martin F."/>
            <person name="Kauserud H."/>
        </authorList>
    </citation>
    <scope>NUCLEOTIDE SEQUENCE</scope>
    <source>
        <strain evidence="12">CBHHK173m</strain>
    </source>
</reference>
<keyword evidence="8 12" id="KW-0675">Receptor</keyword>
<evidence type="ECO:0000313" key="13">
    <source>
        <dbReference type="Proteomes" id="UP001222325"/>
    </source>
</evidence>
<feature type="transmembrane region" description="Helical" evidence="11">
    <location>
        <begin position="163"/>
        <end position="184"/>
    </location>
</feature>
<keyword evidence="13" id="KW-1185">Reference proteome</keyword>
<evidence type="ECO:0000256" key="4">
    <source>
        <dbReference type="ARBA" id="ARBA00022692"/>
    </source>
</evidence>
<accession>A0AAD6TZL9</accession>
<dbReference type="EMBL" id="JARJCN010000035">
    <property type="protein sequence ID" value="KAJ7085147.1"/>
    <property type="molecule type" value="Genomic_DNA"/>
</dbReference>
<dbReference type="Pfam" id="PF02076">
    <property type="entry name" value="STE3"/>
    <property type="match status" value="1"/>
</dbReference>
<gene>
    <name evidence="12" type="ORF">B0H15DRAFT_378615</name>
</gene>
<feature type="region of interest" description="Disordered" evidence="10">
    <location>
        <begin position="343"/>
        <end position="365"/>
    </location>
</feature>
<evidence type="ECO:0000256" key="11">
    <source>
        <dbReference type="SAM" id="Phobius"/>
    </source>
</evidence>